<sequence length="61" mass="6465">MVRETKLGVDIRGLDALWAKALGIEASKSLASMAVTTTTEANSSHDACFLLTICRSDANPI</sequence>
<proteinExistence type="predicted"/>
<keyword evidence="2" id="KW-1185">Reference proteome</keyword>
<protein>
    <submittedName>
        <fullName evidence="1">Uncharacterized protein</fullName>
    </submittedName>
</protein>
<dbReference type="EMBL" id="VIEB01000045">
    <property type="protein sequence ID" value="TQE10220.1"/>
    <property type="molecule type" value="Genomic_DNA"/>
</dbReference>
<organism evidence="1 2">
    <name type="scientific">Malus baccata</name>
    <name type="common">Siberian crab apple</name>
    <name type="synonym">Pyrus baccata</name>
    <dbReference type="NCBI Taxonomy" id="106549"/>
    <lineage>
        <taxon>Eukaryota</taxon>
        <taxon>Viridiplantae</taxon>
        <taxon>Streptophyta</taxon>
        <taxon>Embryophyta</taxon>
        <taxon>Tracheophyta</taxon>
        <taxon>Spermatophyta</taxon>
        <taxon>Magnoliopsida</taxon>
        <taxon>eudicotyledons</taxon>
        <taxon>Gunneridae</taxon>
        <taxon>Pentapetalae</taxon>
        <taxon>rosids</taxon>
        <taxon>fabids</taxon>
        <taxon>Rosales</taxon>
        <taxon>Rosaceae</taxon>
        <taxon>Amygdaloideae</taxon>
        <taxon>Maleae</taxon>
        <taxon>Malus</taxon>
    </lineage>
</organism>
<evidence type="ECO:0000313" key="1">
    <source>
        <dbReference type="EMBL" id="TQE10220.1"/>
    </source>
</evidence>
<gene>
    <name evidence="1" type="ORF">C1H46_004192</name>
</gene>
<dbReference type="AlphaFoldDB" id="A0A540NI86"/>
<name>A0A540NI86_MALBA</name>
<comment type="caution">
    <text evidence="1">The sequence shown here is derived from an EMBL/GenBank/DDBJ whole genome shotgun (WGS) entry which is preliminary data.</text>
</comment>
<reference evidence="1 2" key="1">
    <citation type="journal article" date="2019" name="G3 (Bethesda)">
        <title>Sequencing of a Wild Apple (Malus baccata) Genome Unravels the Differences Between Cultivated and Wild Apple Species Regarding Disease Resistance and Cold Tolerance.</title>
        <authorList>
            <person name="Chen X."/>
        </authorList>
    </citation>
    <scope>NUCLEOTIDE SEQUENCE [LARGE SCALE GENOMIC DNA]</scope>
    <source>
        <strain evidence="2">cv. Shandingzi</strain>
        <tissue evidence="1">Leaves</tissue>
    </source>
</reference>
<evidence type="ECO:0000313" key="2">
    <source>
        <dbReference type="Proteomes" id="UP000315295"/>
    </source>
</evidence>
<accession>A0A540NI86</accession>
<dbReference type="Proteomes" id="UP000315295">
    <property type="component" value="Unassembled WGS sequence"/>
</dbReference>